<dbReference type="eggNOG" id="COG0389">
    <property type="taxonomic scope" value="Bacteria"/>
</dbReference>
<dbReference type="GO" id="GO:0006281">
    <property type="term" value="P:DNA repair"/>
    <property type="evidence" value="ECO:0007669"/>
    <property type="project" value="TreeGrafter"/>
</dbReference>
<keyword evidence="1" id="KW-0227">DNA damage</keyword>
<proteinExistence type="predicted"/>
<feature type="compositionally biased region" description="Pro residues" evidence="2">
    <location>
        <begin position="18"/>
        <end position="28"/>
    </location>
</feature>
<organism evidence="3 4">
    <name type="scientific">Hylemonella gracilis ATCC 19624</name>
    <dbReference type="NCBI Taxonomy" id="887062"/>
    <lineage>
        <taxon>Bacteria</taxon>
        <taxon>Pseudomonadati</taxon>
        <taxon>Pseudomonadota</taxon>
        <taxon>Betaproteobacteria</taxon>
        <taxon>Burkholderiales</taxon>
        <taxon>Comamonadaceae</taxon>
        <taxon>Hylemonella</taxon>
    </lineage>
</organism>
<evidence type="ECO:0008006" key="5">
    <source>
        <dbReference type="Google" id="ProtNLM"/>
    </source>
</evidence>
<reference evidence="3 4" key="1">
    <citation type="journal article" date="2011" name="EMBO J.">
        <title>Structural diversity of bacterial flagellar motors.</title>
        <authorList>
            <person name="Chen S."/>
            <person name="Beeby M."/>
            <person name="Murphy G.E."/>
            <person name="Leadbetter J.R."/>
            <person name="Hendrixson D.R."/>
            <person name="Briegel A."/>
            <person name="Li Z."/>
            <person name="Shi J."/>
            <person name="Tocheva E.I."/>
            <person name="Muller A."/>
            <person name="Dobro M.J."/>
            <person name="Jensen G.J."/>
        </authorList>
    </citation>
    <scope>NUCLEOTIDE SEQUENCE [LARGE SCALE GENOMIC DNA]</scope>
    <source>
        <strain evidence="3 4">ATCC 19624</strain>
    </source>
</reference>
<dbReference type="SUPFAM" id="SSF56672">
    <property type="entry name" value="DNA/RNA polymerases"/>
    <property type="match status" value="1"/>
</dbReference>
<evidence type="ECO:0000313" key="4">
    <source>
        <dbReference type="Proteomes" id="UP000016368"/>
    </source>
</evidence>
<accession>F3KUL9</accession>
<dbReference type="PANTHER" id="PTHR35369:SF2">
    <property type="entry name" value="BLR3025 PROTEIN"/>
    <property type="match status" value="1"/>
</dbReference>
<keyword evidence="4" id="KW-1185">Reference proteome</keyword>
<gene>
    <name evidence="3" type="ORF">HGR_10765</name>
</gene>
<dbReference type="CDD" id="cd03468">
    <property type="entry name" value="PolY_like"/>
    <property type="match status" value="1"/>
</dbReference>
<evidence type="ECO:0000313" key="3">
    <source>
        <dbReference type="EMBL" id="EGI76596.1"/>
    </source>
</evidence>
<dbReference type="InterPro" id="IPR050356">
    <property type="entry name" value="SulA_CellDiv_inhibitor"/>
</dbReference>
<evidence type="ECO:0000256" key="2">
    <source>
        <dbReference type="SAM" id="MobiDB-lite"/>
    </source>
</evidence>
<dbReference type="STRING" id="887062.HGR_10765"/>
<evidence type="ECO:0000256" key="1">
    <source>
        <dbReference type="ARBA" id="ARBA00022763"/>
    </source>
</evidence>
<feature type="non-terminal residue" evidence="3">
    <location>
        <position position="409"/>
    </location>
</feature>
<dbReference type="AlphaFoldDB" id="F3KUL9"/>
<dbReference type="InterPro" id="IPR043502">
    <property type="entry name" value="DNA/RNA_pol_sf"/>
</dbReference>
<dbReference type="EMBL" id="AEGR01000061">
    <property type="protein sequence ID" value="EGI76596.1"/>
    <property type="molecule type" value="Genomic_DNA"/>
</dbReference>
<name>F3KUL9_9BURK</name>
<dbReference type="PANTHER" id="PTHR35369">
    <property type="entry name" value="BLR3025 PROTEIN-RELATED"/>
    <property type="match status" value="1"/>
</dbReference>
<feature type="region of interest" description="Disordered" evidence="2">
    <location>
        <begin position="7"/>
        <end position="29"/>
    </location>
</feature>
<dbReference type="RefSeq" id="WP_006298225.1">
    <property type="nucleotide sequence ID" value="NZ_AEGR01000061.1"/>
</dbReference>
<protein>
    <recommendedName>
        <fullName evidence="5">DNA polymerase Y family protein</fullName>
    </recommendedName>
</protein>
<sequence length="409" mass="45083">MLWCALRPRLTPGTAPSSPSPHEPPPGPEQQALAWWALQFSPRVCVREEAVLLEAQASLRLYGGRRALLHRLRAALPEAEGTALAVAPTALAALALLRTLPQEESALSEQEVAGVIPAVACAPGHLLPTLDALPLPHLSAARVHAPVLARLGCRTLGQLRALPRDGVSRRFGAALLEALDRAYGQRPDAQDWIELPERFSARLEFTGRVETAEGLLFGARRLLGQLVSWLQARQRGVLAFTLHWEHDLVRRGELHNGQLDLRTGAATRDTRHLARLLGEHLARVQLPAPVQAIRLDATETEAFKADNSSLLPEDLKEGEPLPQLIERLSARLGPDRVLWGRLLADHRPQHMQAWFAASEPAAKSKASALPPRLPPHLRLHPPWILREPLRLDMQGERPFYQGPLRMLAG</sequence>
<dbReference type="OrthoDB" id="625722at2"/>
<comment type="caution">
    <text evidence="3">The sequence shown here is derived from an EMBL/GenBank/DDBJ whole genome shotgun (WGS) entry which is preliminary data.</text>
</comment>
<dbReference type="Proteomes" id="UP000016368">
    <property type="component" value="Unassembled WGS sequence"/>
</dbReference>